<dbReference type="InterPro" id="IPR002586">
    <property type="entry name" value="CobQ/CobB/MinD/ParA_Nub-bd_dom"/>
</dbReference>
<dbReference type="Pfam" id="PF01656">
    <property type="entry name" value="CbiA"/>
    <property type="match status" value="1"/>
</dbReference>
<feature type="domain" description="CobQ/CobB/MinD/ParA nucleotide binding" evidence="10">
    <location>
        <begin position="10"/>
        <end position="198"/>
    </location>
</feature>
<evidence type="ECO:0000256" key="3">
    <source>
        <dbReference type="ARBA" id="ARBA00022741"/>
    </source>
</evidence>
<dbReference type="Pfam" id="PF00155">
    <property type="entry name" value="Aminotran_1_2"/>
    <property type="match status" value="1"/>
</dbReference>
<evidence type="ECO:0000313" key="12">
    <source>
        <dbReference type="EMBL" id="BAK33332.1"/>
    </source>
</evidence>
<dbReference type="Gene3D" id="3.40.640.10">
    <property type="entry name" value="Type I PLP-dependent aspartate aminotransferase-like (Major domain)"/>
    <property type="match status" value="1"/>
</dbReference>
<dbReference type="PROSITE" id="PS51274">
    <property type="entry name" value="GATASE_COBBQ"/>
    <property type="match status" value="1"/>
</dbReference>
<dbReference type="EMBL" id="AP012204">
    <property type="protein sequence ID" value="BAK33332.1"/>
    <property type="molecule type" value="Genomic_DNA"/>
</dbReference>
<evidence type="ECO:0000256" key="5">
    <source>
        <dbReference type="ARBA" id="ARBA00022842"/>
    </source>
</evidence>
<dbReference type="NCBIfam" id="NF005915">
    <property type="entry name" value="PRK07908.1"/>
    <property type="match status" value="1"/>
</dbReference>
<comment type="miscellaneous">
    <text evidence="7">The a and c carboxylates of hydrogenobyrinate are activated for nucleophilic attack via formation of a phosphorylated intermediate by ATP. CobB catalyzes first the amidation of the c-carboxylate, and then that of the a-carboxylate.</text>
</comment>
<dbReference type="GO" id="GO:0042242">
    <property type="term" value="F:cobyrinic acid a,c-diamide synthase activity"/>
    <property type="evidence" value="ECO:0007669"/>
    <property type="project" value="InterPro"/>
</dbReference>
<keyword evidence="3 7" id="KW-0547">Nucleotide-binding</keyword>
<keyword evidence="12" id="KW-0456">Lyase</keyword>
<evidence type="ECO:0000256" key="7">
    <source>
        <dbReference type="HAMAP-Rule" id="MF_00027"/>
    </source>
</evidence>
<dbReference type="SUPFAM" id="SSF52317">
    <property type="entry name" value="Class I glutamine amidotransferase-like"/>
    <property type="match status" value="1"/>
</dbReference>
<comment type="function">
    <text evidence="7">Catalyzes the ATP-dependent amidation of the two carboxylate groups at positions a and c of hydrogenobyrinate, using either L-glutamine or ammonia as the nitrogen source.</text>
</comment>
<organism evidence="12 13">
    <name type="scientific">Microlunatus phosphovorus (strain ATCC 700054 / DSM 10555 / JCM 9379 / NBRC 101784 / NCIMB 13414 / VKM Ac-1990 / NM-1)</name>
    <dbReference type="NCBI Taxonomy" id="1032480"/>
    <lineage>
        <taxon>Bacteria</taxon>
        <taxon>Bacillati</taxon>
        <taxon>Actinomycetota</taxon>
        <taxon>Actinomycetes</taxon>
        <taxon>Propionibacteriales</taxon>
        <taxon>Propionibacteriaceae</taxon>
        <taxon>Microlunatus</taxon>
    </lineage>
</organism>
<dbReference type="AlphaFoldDB" id="F5XJ06"/>
<evidence type="ECO:0000256" key="8">
    <source>
        <dbReference type="SAM" id="MobiDB-lite"/>
    </source>
</evidence>
<dbReference type="InterPro" id="IPR029062">
    <property type="entry name" value="Class_I_gatase-like"/>
</dbReference>
<sequence length="870" mass="91164">MSTRHALPRLVIAAPASGHGKTTVATGLLAALRADGLEPAGFKIGPDYIDAGYHALATGRPGRNLDPFLCGEELLIPLLLHGSLVPSPADVAVIEGVMGLFDGRIGGDGWASTAHVARVVRAPVVLVLDISSVSRTAAAWVHGLHTFEPDTSIAGVIINKSGSIRHSDEVVASLEATGIPVLGVLPRDAGIEAPSRHLGLVPAAELPEAVATLDRLAAQISAHVDLTQVLAIAHSAPGLVGEPWNPASSDISAPTRQIRGESRPFGGGRGGNQSTSAGDPTEPAERPVVAVAGGRAFTFRYAETTELMEASGLNPVVFDPATDPELPAGTAGLYLGGGFPEVHAAELAGNTTMIDAVRAAVAAGVPTVAECAGLLYLCRSVDGVPMVGALAADARMTPRLTLGYRTAIADHEHLLGVAGRRVTGHEFHRTTVEPVAGELPAWLIDGQPVGFSADPSGSGTPTLHASYLHTHWAGHPTLATSFSAAVHAYAARRPSEILVTGPHLTGTGRRKLGERHHHEGESEEVDLDHHGDADVAEGLVDLAVNVRIPAPPEWLAEVIHNSVRHLAAYPNPSRARQAIAEAHRVDADRVLPSAGGAELFTLLARARPWQAPVVVHPQFTEPEAALRAAGFEPRRVILTANDGFRLDPTLVPPDADLVIIGNPTNPTGILHPTTALRQLIRPGRMLVIDEAFMDAVPGEPETMITSGSMDGVLVLRSLTKTWGLAGLRAGYAVGDPTIIRAMARQQAPWSVSTPAAETMIACVSPAARAIAESAAAETASRRSHLVTCLTDLGLPPVAPAHTPFVLVDTTGWLADSTPGALRGRLRERGFAVRRGETFPGLGADWIRIAVRDEETTDTVIKTLRSIRDES</sequence>
<evidence type="ECO:0000256" key="6">
    <source>
        <dbReference type="ARBA" id="ARBA00022962"/>
    </source>
</evidence>
<dbReference type="InterPro" id="IPR004484">
    <property type="entry name" value="CbiA/CobB_synth"/>
</dbReference>
<gene>
    <name evidence="12" type="primary">cobBC</name>
    <name evidence="7" type="synonym">cobB</name>
    <name evidence="12" type="ordered locus">MLP_03180</name>
</gene>
<dbReference type="GO" id="GO:0016829">
    <property type="term" value="F:lyase activity"/>
    <property type="evidence" value="ECO:0007669"/>
    <property type="project" value="UniProtKB-KW"/>
</dbReference>
<dbReference type="KEGG" id="mph:MLP_03180"/>
<dbReference type="STRING" id="1032480.MLP_03180"/>
<feature type="site" description="Increases nucleophilicity of active site Cys" evidence="7">
    <location>
        <position position="469"/>
    </location>
</feature>
<dbReference type="CDD" id="cd00609">
    <property type="entry name" value="AAT_like"/>
    <property type="match status" value="1"/>
</dbReference>
<dbReference type="InterPro" id="IPR015421">
    <property type="entry name" value="PyrdxlP-dep_Trfase_major"/>
</dbReference>
<keyword evidence="6 7" id="KW-0315">Glutamine amidotransferase</keyword>
<evidence type="ECO:0000256" key="4">
    <source>
        <dbReference type="ARBA" id="ARBA00022840"/>
    </source>
</evidence>
<dbReference type="InterPro" id="IPR027417">
    <property type="entry name" value="P-loop_NTPase"/>
</dbReference>
<feature type="active site" description="Nucleophile" evidence="7">
    <location>
        <position position="371"/>
    </location>
</feature>
<feature type="domain" description="CobB/CobQ-like glutamine amidotransferase" evidence="11">
    <location>
        <begin position="290"/>
        <end position="475"/>
    </location>
</feature>
<dbReference type="PROSITE" id="PS00105">
    <property type="entry name" value="AA_TRANSFER_CLASS_1"/>
    <property type="match status" value="1"/>
</dbReference>
<evidence type="ECO:0000313" key="13">
    <source>
        <dbReference type="Proteomes" id="UP000007947"/>
    </source>
</evidence>
<evidence type="ECO:0000259" key="9">
    <source>
        <dbReference type="Pfam" id="PF00155"/>
    </source>
</evidence>
<keyword evidence="4 7" id="KW-0067">ATP-binding</keyword>
<comment type="cofactor">
    <cofactor evidence="1 7">
        <name>Mg(2+)</name>
        <dbReference type="ChEBI" id="CHEBI:18420"/>
    </cofactor>
</comment>
<dbReference type="eggNOG" id="COG0079">
    <property type="taxonomic scope" value="Bacteria"/>
</dbReference>
<dbReference type="RefSeq" id="WP_013861221.1">
    <property type="nucleotide sequence ID" value="NC_015635.1"/>
</dbReference>
<evidence type="ECO:0000256" key="2">
    <source>
        <dbReference type="ARBA" id="ARBA00022598"/>
    </source>
</evidence>
<evidence type="ECO:0000259" key="10">
    <source>
        <dbReference type="Pfam" id="PF01656"/>
    </source>
</evidence>
<dbReference type="Proteomes" id="UP000007947">
    <property type="component" value="Chromosome"/>
</dbReference>
<dbReference type="InterPro" id="IPR011698">
    <property type="entry name" value="GATase_3"/>
</dbReference>
<accession>F5XJ06</accession>
<dbReference type="NCBIfam" id="NF002204">
    <property type="entry name" value="PRK01077.1"/>
    <property type="match status" value="1"/>
</dbReference>
<feature type="domain" description="Aminotransferase class I/classII large" evidence="9">
    <location>
        <begin position="550"/>
        <end position="862"/>
    </location>
</feature>
<evidence type="ECO:0000259" key="11">
    <source>
        <dbReference type="Pfam" id="PF07685"/>
    </source>
</evidence>
<dbReference type="HAMAP" id="MF_00027">
    <property type="entry name" value="CobB_CbiA"/>
    <property type="match status" value="1"/>
</dbReference>
<proteinExistence type="inferred from homology"/>
<dbReference type="InterPro" id="IPR004839">
    <property type="entry name" value="Aminotransferase_I/II_large"/>
</dbReference>
<keyword evidence="2 7" id="KW-0436">Ligase</keyword>
<keyword evidence="7" id="KW-0169">Cobalamin biosynthesis</keyword>
<name>F5XJ06_MICPN</name>
<evidence type="ECO:0000256" key="1">
    <source>
        <dbReference type="ARBA" id="ARBA00001946"/>
    </source>
</evidence>
<dbReference type="eggNOG" id="COG1797">
    <property type="taxonomic scope" value="Bacteria"/>
</dbReference>
<keyword evidence="13" id="KW-1185">Reference proteome</keyword>
<dbReference type="SUPFAM" id="SSF52540">
    <property type="entry name" value="P-loop containing nucleoside triphosphate hydrolases"/>
    <property type="match status" value="1"/>
</dbReference>
<dbReference type="InterPro" id="IPR004838">
    <property type="entry name" value="NHTrfase_class1_PyrdxlP-BS"/>
</dbReference>
<feature type="region of interest" description="Disordered" evidence="8">
    <location>
        <begin position="243"/>
        <end position="285"/>
    </location>
</feature>
<dbReference type="EC" id="6.3.5.9" evidence="7"/>
<dbReference type="Gene3D" id="3.90.1150.10">
    <property type="entry name" value="Aspartate Aminotransferase, domain 1"/>
    <property type="match status" value="1"/>
</dbReference>
<dbReference type="GO" id="GO:0030170">
    <property type="term" value="F:pyridoxal phosphate binding"/>
    <property type="evidence" value="ECO:0007669"/>
    <property type="project" value="InterPro"/>
</dbReference>
<dbReference type="PANTHER" id="PTHR43873">
    <property type="entry name" value="COBYRINATE A,C-DIAMIDE SYNTHASE"/>
    <property type="match status" value="1"/>
</dbReference>
<dbReference type="Pfam" id="PF07685">
    <property type="entry name" value="GATase_3"/>
    <property type="match status" value="1"/>
</dbReference>
<keyword evidence="5 7" id="KW-0460">Magnesium</keyword>
<dbReference type="Gene3D" id="3.40.50.880">
    <property type="match status" value="1"/>
</dbReference>
<comment type="pathway">
    <text evidence="7">Cofactor biosynthesis; adenosylcobalamin biosynthesis; cob(II)yrinate a,c-diamide from precorrin-2 (aerobic route): step 9/10.</text>
</comment>
<dbReference type="GO" id="GO:0043802">
    <property type="term" value="F:hydrogenobyrinic acid a,c-diamide synthase (glutamine-hydrolysing) activity"/>
    <property type="evidence" value="ECO:0007669"/>
    <property type="project" value="UniProtKB-UniRule"/>
</dbReference>
<feature type="region of interest" description="Disordered" evidence="8">
    <location>
        <begin position="500"/>
        <end position="530"/>
    </location>
</feature>
<dbReference type="GO" id="GO:0005524">
    <property type="term" value="F:ATP binding"/>
    <property type="evidence" value="ECO:0007669"/>
    <property type="project" value="UniProtKB-UniRule"/>
</dbReference>
<dbReference type="SUPFAM" id="SSF53383">
    <property type="entry name" value="PLP-dependent transferases"/>
    <property type="match status" value="1"/>
</dbReference>
<dbReference type="Gene3D" id="3.40.50.300">
    <property type="entry name" value="P-loop containing nucleotide triphosphate hydrolases"/>
    <property type="match status" value="1"/>
</dbReference>
<comment type="domain">
    <text evidence="7">Comprises of two domains. The C-terminal domain contains the binding site for glutamine and catalyzes the hydrolysis of this substrate to glutamate and ammonia. The N-terminal domain is anticipated to bind ATP and hydrogenobyrinate and catalyzes the ultimate synthesis of the diamide product. The ammonia produced via the glutaminase domain is probably translocated to the adjacent domain via a molecular tunnel, where it reacts with an activated intermediate.</text>
</comment>
<dbReference type="GO" id="GO:0009236">
    <property type="term" value="P:cobalamin biosynthetic process"/>
    <property type="evidence" value="ECO:0007669"/>
    <property type="project" value="UniProtKB-UniRule"/>
</dbReference>
<dbReference type="InterPro" id="IPR015422">
    <property type="entry name" value="PyrdxlP-dep_Trfase_small"/>
</dbReference>
<reference evidence="12 13" key="1">
    <citation type="submission" date="2011-05" db="EMBL/GenBank/DDBJ databases">
        <title>Whole genome sequence of Microlunatus phosphovorus NM-1.</title>
        <authorList>
            <person name="Hosoyama A."/>
            <person name="Sasaki K."/>
            <person name="Harada T."/>
            <person name="Igarashi R."/>
            <person name="Kawakoshi A."/>
            <person name="Sasagawa M."/>
            <person name="Fukada J."/>
            <person name="Nakamura S."/>
            <person name="Katano Y."/>
            <person name="Hanada S."/>
            <person name="Kamagata Y."/>
            <person name="Nakamura N."/>
            <person name="Yamazaki S."/>
            <person name="Fujita N."/>
        </authorList>
    </citation>
    <scope>NUCLEOTIDE SEQUENCE [LARGE SCALE GENOMIC DNA]</scope>
    <source>
        <strain evidence="13">ATCC 700054 / DSM 10555 / JCM 9379 / NBRC 101784 / NCIMB 13414 / VKM Ac-1990 / NM-1</strain>
    </source>
</reference>
<dbReference type="HOGENOM" id="CLU_348794_0_0_11"/>
<comment type="similarity">
    <text evidence="7">Belongs to the CobB/CbiA family.</text>
</comment>
<dbReference type="UniPathway" id="UPA00148">
    <property type="reaction ID" value="UER00220"/>
</dbReference>
<dbReference type="PANTHER" id="PTHR43873:SF1">
    <property type="entry name" value="COBYRINATE A,C-DIAMIDE SYNTHASE"/>
    <property type="match status" value="1"/>
</dbReference>
<dbReference type="InterPro" id="IPR015424">
    <property type="entry name" value="PyrdxlP-dep_Trfase"/>
</dbReference>
<comment type="catalytic activity">
    <reaction evidence="7">
        <text>hydrogenobyrinate + 2 L-glutamine + 2 ATP + 2 H2O = hydrogenobyrinate a,c-diamide + 2 L-glutamate + 2 ADP + 2 phosphate + 2 H(+)</text>
        <dbReference type="Rhea" id="RHEA:12544"/>
        <dbReference type="ChEBI" id="CHEBI:15377"/>
        <dbReference type="ChEBI" id="CHEBI:15378"/>
        <dbReference type="ChEBI" id="CHEBI:29985"/>
        <dbReference type="ChEBI" id="CHEBI:30616"/>
        <dbReference type="ChEBI" id="CHEBI:43474"/>
        <dbReference type="ChEBI" id="CHEBI:58359"/>
        <dbReference type="ChEBI" id="CHEBI:77873"/>
        <dbReference type="ChEBI" id="CHEBI:77874"/>
        <dbReference type="ChEBI" id="CHEBI:456216"/>
        <dbReference type="EC" id="6.3.5.9"/>
    </reaction>
</comment>
<feature type="compositionally biased region" description="Polar residues" evidence="8">
    <location>
        <begin position="246"/>
        <end position="255"/>
    </location>
</feature>
<protein>
    <recommendedName>
        <fullName evidence="7">Hydrogenobyrinate a,c-diamide synthase</fullName>
        <ecNumber evidence="7">6.3.5.9</ecNumber>
    </recommendedName>
    <alternativeName>
        <fullName evidence="7">Hydrogenobyrinic acid a,c-diamide synthase</fullName>
    </alternativeName>
</protein>